<evidence type="ECO:0000313" key="4">
    <source>
        <dbReference type="Proteomes" id="UP000032300"/>
    </source>
</evidence>
<keyword evidence="4" id="KW-1185">Reference proteome</keyword>
<dbReference type="KEGG" id="sphi:TS85_21045"/>
<feature type="domain" description="DUF2059" evidence="2">
    <location>
        <begin position="103"/>
        <end position="158"/>
    </location>
</feature>
<organism evidence="3 4">
    <name type="scientific">Sphingomonas hengshuiensis</name>
    <dbReference type="NCBI Taxonomy" id="1609977"/>
    <lineage>
        <taxon>Bacteria</taxon>
        <taxon>Pseudomonadati</taxon>
        <taxon>Pseudomonadota</taxon>
        <taxon>Alphaproteobacteria</taxon>
        <taxon>Sphingomonadales</taxon>
        <taxon>Sphingomonadaceae</taxon>
        <taxon>Sphingomonas</taxon>
    </lineage>
</organism>
<keyword evidence="1" id="KW-0732">Signal</keyword>
<dbReference type="RefSeq" id="WP_044334830.1">
    <property type="nucleotide sequence ID" value="NZ_CP010836.1"/>
</dbReference>
<dbReference type="Pfam" id="PF09832">
    <property type="entry name" value="DUF2059"/>
    <property type="match status" value="1"/>
</dbReference>
<proteinExistence type="predicted"/>
<name>A0A7U4JBF6_9SPHN</name>
<reference evidence="3 4" key="1">
    <citation type="journal article" date="2015" name="Int. J. Syst. Evol. Microbiol.">
        <title>Sphingomonas hengshuiensis sp. nov., isolated from lake wetland.</title>
        <authorList>
            <person name="Wei S."/>
            <person name="Wang T."/>
            <person name="Liu H."/>
            <person name="Zhang C."/>
            <person name="Guo J."/>
            <person name="Wang Q."/>
            <person name="Liang K."/>
            <person name="Zhang Z."/>
        </authorList>
    </citation>
    <scope>NUCLEOTIDE SEQUENCE [LARGE SCALE GENOMIC DNA]</scope>
    <source>
        <strain evidence="3 4">WHSC-8</strain>
    </source>
</reference>
<dbReference type="OrthoDB" id="7561732at2"/>
<reference evidence="3 4" key="2">
    <citation type="submission" date="2015-02" db="EMBL/GenBank/DDBJ databases">
        <title>The complete genome of Sphingomonas hengshuiensis sp. WHSC-8 isolated from soil of Hengshui Lake.</title>
        <authorList>
            <person name="Wei S."/>
            <person name="Guo J."/>
            <person name="Su C."/>
            <person name="Wu R."/>
            <person name="Zhang Z."/>
            <person name="Liang K."/>
            <person name="Li H."/>
            <person name="Wang T."/>
            <person name="Liu H."/>
            <person name="Zhang C."/>
            <person name="Li Z."/>
            <person name="Wang Q."/>
            <person name="Meng J."/>
        </authorList>
    </citation>
    <scope>NUCLEOTIDE SEQUENCE [LARGE SCALE GENOMIC DNA]</scope>
    <source>
        <strain evidence="3 4">WHSC-8</strain>
    </source>
</reference>
<sequence>MKSLLAAFAVATAALLPSTAQARGAPIAVAPSPDVEQLVAMLVGDDAMLRLGTRAFDANIEEELAADPQAKALLARDPGLKTYVSDQLRASFVAVLQRELPTLRGQLGTLFASELTATEVADTLAFFSSPVGRKLIAQVYQAAGDTPGQDQAAMQQAAIASVMANLQPEDYPALMAFGASSAAQKMQVVNPKISATSQAWAEKLVSANEAAFRQQAIAAVADYMAKQR</sequence>
<accession>A0A7U4JBF6</accession>
<evidence type="ECO:0000313" key="3">
    <source>
        <dbReference type="EMBL" id="AJP73750.1"/>
    </source>
</evidence>
<protein>
    <recommendedName>
        <fullName evidence="2">DUF2059 domain-containing protein</fullName>
    </recommendedName>
</protein>
<dbReference type="AlphaFoldDB" id="A0A7U4JBF6"/>
<feature type="signal peptide" evidence="1">
    <location>
        <begin position="1"/>
        <end position="22"/>
    </location>
</feature>
<gene>
    <name evidence="3" type="ORF">TS85_21045</name>
</gene>
<dbReference type="EMBL" id="CP010836">
    <property type="protein sequence ID" value="AJP73750.1"/>
    <property type="molecule type" value="Genomic_DNA"/>
</dbReference>
<dbReference type="Proteomes" id="UP000032300">
    <property type="component" value="Chromosome"/>
</dbReference>
<feature type="chain" id="PRO_5031025620" description="DUF2059 domain-containing protein" evidence="1">
    <location>
        <begin position="23"/>
        <end position="228"/>
    </location>
</feature>
<evidence type="ECO:0000259" key="2">
    <source>
        <dbReference type="Pfam" id="PF09832"/>
    </source>
</evidence>
<dbReference type="InterPro" id="IPR018637">
    <property type="entry name" value="DUF2059"/>
</dbReference>
<evidence type="ECO:0000256" key="1">
    <source>
        <dbReference type="SAM" id="SignalP"/>
    </source>
</evidence>